<evidence type="ECO:0000313" key="3">
    <source>
        <dbReference type="WBParaSite" id="nRc.2.0.1.t01845-RA"/>
    </source>
</evidence>
<dbReference type="AlphaFoldDB" id="A0A915HK63"/>
<protein>
    <submittedName>
        <fullName evidence="3">Uncharacterized protein</fullName>
    </submittedName>
</protein>
<evidence type="ECO:0000313" key="2">
    <source>
        <dbReference type="Proteomes" id="UP000887565"/>
    </source>
</evidence>
<feature type="compositionally biased region" description="Polar residues" evidence="1">
    <location>
        <begin position="65"/>
        <end position="79"/>
    </location>
</feature>
<keyword evidence="2" id="KW-1185">Reference proteome</keyword>
<dbReference type="Proteomes" id="UP000887565">
    <property type="component" value="Unplaced"/>
</dbReference>
<accession>A0A915HK63</accession>
<sequence>MIDKSRGGITQRLAMRPKLCVIETGFFLRKQTSAKEYFCKFSLKMPGNRSVGNGSESDGLPYTKCSEQMKQRSSSRGNQ</sequence>
<reference evidence="3" key="1">
    <citation type="submission" date="2022-11" db="UniProtKB">
        <authorList>
            <consortium name="WormBaseParasite"/>
        </authorList>
    </citation>
    <scope>IDENTIFICATION</scope>
</reference>
<organism evidence="2 3">
    <name type="scientific">Romanomermis culicivorax</name>
    <name type="common">Nematode worm</name>
    <dbReference type="NCBI Taxonomy" id="13658"/>
    <lineage>
        <taxon>Eukaryota</taxon>
        <taxon>Metazoa</taxon>
        <taxon>Ecdysozoa</taxon>
        <taxon>Nematoda</taxon>
        <taxon>Enoplea</taxon>
        <taxon>Dorylaimia</taxon>
        <taxon>Mermithida</taxon>
        <taxon>Mermithoidea</taxon>
        <taxon>Mermithidae</taxon>
        <taxon>Romanomermis</taxon>
    </lineage>
</organism>
<evidence type="ECO:0000256" key="1">
    <source>
        <dbReference type="SAM" id="MobiDB-lite"/>
    </source>
</evidence>
<proteinExistence type="predicted"/>
<dbReference type="WBParaSite" id="nRc.2.0.1.t01845-RA">
    <property type="protein sequence ID" value="nRc.2.0.1.t01845-RA"/>
    <property type="gene ID" value="nRc.2.0.1.g01845"/>
</dbReference>
<name>A0A915HK63_ROMCU</name>
<feature type="region of interest" description="Disordered" evidence="1">
    <location>
        <begin position="46"/>
        <end position="79"/>
    </location>
</feature>